<proteinExistence type="predicted"/>
<evidence type="ECO:0000313" key="2">
    <source>
        <dbReference type="Proteomes" id="UP001456524"/>
    </source>
</evidence>
<dbReference type="EMBL" id="JBBWUH010000009">
    <property type="protein sequence ID" value="KAK8157307.1"/>
    <property type="molecule type" value="Genomic_DNA"/>
</dbReference>
<organism evidence="1 2">
    <name type="scientific">Phyllosticta citrichinensis</name>
    <dbReference type="NCBI Taxonomy" id="1130410"/>
    <lineage>
        <taxon>Eukaryota</taxon>
        <taxon>Fungi</taxon>
        <taxon>Dikarya</taxon>
        <taxon>Ascomycota</taxon>
        <taxon>Pezizomycotina</taxon>
        <taxon>Dothideomycetes</taxon>
        <taxon>Dothideomycetes incertae sedis</taxon>
        <taxon>Botryosphaeriales</taxon>
        <taxon>Phyllostictaceae</taxon>
        <taxon>Phyllosticta</taxon>
    </lineage>
</organism>
<dbReference type="Proteomes" id="UP001456524">
    <property type="component" value="Unassembled WGS sequence"/>
</dbReference>
<evidence type="ECO:0000313" key="1">
    <source>
        <dbReference type="EMBL" id="KAK8157307.1"/>
    </source>
</evidence>
<gene>
    <name evidence="1" type="ORF">IWX90DRAFT_417996</name>
</gene>
<reference evidence="1 2" key="1">
    <citation type="journal article" date="2022" name="G3 (Bethesda)">
        <title>Enemy or ally: a genomic approach to elucidate the lifestyle of Phyllosticta citrichinaensis.</title>
        <authorList>
            <person name="Buijs V.A."/>
            <person name="Groenewald J.Z."/>
            <person name="Haridas S."/>
            <person name="LaButti K.M."/>
            <person name="Lipzen A."/>
            <person name="Martin F.M."/>
            <person name="Barry K."/>
            <person name="Grigoriev I.V."/>
            <person name="Crous P.W."/>
            <person name="Seidl M.F."/>
        </authorList>
    </citation>
    <scope>NUCLEOTIDE SEQUENCE [LARGE SCALE GENOMIC DNA]</scope>
    <source>
        <strain evidence="1 2">CBS 129764</strain>
    </source>
</reference>
<name>A0ABR1XJG5_9PEZI</name>
<evidence type="ECO:0008006" key="3">
    <source>
        <dbReference type="Google" id="ProtNLM"/>
    </source>
</evidence>
<keyword evidence="2" id="KW-1185">Reference proteome</keyword>
<accession>A0ABR1XJG5</accession>
<comment type="caution">
    <text evidence="1">The sequence shown here is derived from an EMBL/GenBank/DDBJ whole genome shotgun (WGS) entry which is preliminary data.</text>
</comment>
<sequence length="129" mass="14552">MSTLFACFLISAGIAKREPQLQHHATTKHPSWIDILCEHPRQASVSMRHNRPLGPNQCYLGDTAKRNAQLQRPALRGTKVLATRTRTSGQTGRNRDYKWSYQSRKEALNEKRQVSDGCDLYGGATPLTM</sequence>
<protein>
    <recommendedName>
        <fullName evidence="3">Secreted protein</fullName>
    </recommendedName>
</protein>